<keyword evidence="3" id="KW-1185">Reference proteome</keyword>
<proteinExistence type="predicted"/>
<gene>
    <name evidence="2" type="ORF">QBC38DRAFT_378005</name>
</gene>
<feature type="chain" id="PRO_5042865499" description="Ecp2 effector protein domain-containing protein" evidence="1">
    <location>
        <begin position="22"/>
        <end position="182"/>
    </location>
</feature>
<evidence type="ECO:0000256" key="1">
    <source>
        <dbReference type="SAM" id="SignalP"/>
    </source>
</evidence>
<sequence length="182" mass="19180">MKTSMLAILASLAAFQVTAIALPAESTPQKRSLGPLPVGSTDGVYIGKLDGNGTTVWELVSPIKKRDNTLALDEQSLDKRANGVNCQNSIVMNSGDRANAASALINMCGNGYSWWGSAIAVQSGTAVAYGCNYGNGQTCYSWDISNFFASLVASCGNNKAAYWGQGSWKAAYGYTNIGYAFC</sequence>
<evidence type="ECO:0000313" key="3">
    <source>
        <dbReference type="Proteomes" id="UP001301958"/>
    </source>
</evidence>
<dbReference type="Proteomes" id="UP001301958">
    <property type="component" value="Unassembled WGS sequence"/>
</dbReference>
<organism evidence="2 3">
    <name type="scientific">Podospora fimiseda</name>
    <dbReference type="NCBI Taxonomy" id="252190"/>
    <lineage>
        <taxon>Eukaryota</taxon>
        <taxon>Fungi</taxon>
        <taxon>Dikarya</taxon>
        <taxon>Ascomycota</taxon>
        <taxon>Pezizomycotina</taxon>
        <taxon>Sordariomycetes</taxon>
        <taxon>Sordariomycetidae</taxon>
        <taxon>Sordariales</taxon>
        <taxon>Podosporaceae</taxon>
        <taxon>Podospora</taxon>
    </lineage>
</organism>
<protein>
    <recommendedName>
        <fullName evidence="4">Ecp2 effector protein domain-containing protein</fullName>
    </recommendedName>
</protein>
<evidence type="ECO:0008006" key="4">
    <source>
        <dbReference type="Google" id="ProtNLM"/>
    </source>
</evidence>
<name>A0AAN7BGF0_9PEZI</name>
<reference evidence="2" key="1">
    <citation type="journal article" date="2023" name="Mol. Phylogenet. Evol.">
        <title>Genome-scale phylogeny and comparative genomics of the fungal order Sordariales.</title>
        <authorList>
            <person name="Hensen N."/>
            <person name="Bonometti L."/>
            <person name="Westerberg I."/>
            <person name="Brannstrom I.O."/>
            <person name="Guillou S."/>
            <person name="Cros-Aarteil S."/>
            <person name="Calhoun S."/>
            <person name="Haridas S."/>
            <person name="Kuo A."/>
            <person name="Mondo S."/>
            <person name="Pangilinan J."/>
            <person name="Riley R."/>
            <person name="LaButti K."/>
            <person name="Andreopoulos B."/>
            <person name="Lipzen A."/>
            <person name="Chen C."/>
            <person name="Yan M."/>
            <person name="Daum C."/>
            <person name="Ng V."/>
            <person name="Clum A."/>
            <person name="Steindorff A."/>
            <person name="Ohm R.A."/>
            <person name="Martin F."/>
            <person name="Silar P."/>
            <person name="Natvig D.O."/>
            <person name="Lalanne C."/>
            <person name="Gautier V."/>
            <person name="Ament-Velasquez S.L."/>
            <person name="Kruys A."/>
            <person name="Hutchinson M.I."/>
            <person name="Powell A.J."/>
            <person name="Barry K."/>
            <person name="Miller A.N."/>
            <person name="Grigoriev I.V."/>
            <person name="Debuchy R."/>
            <person name="Gladieux P."/>
            <person name="Hiltunen Thoren M."/>
            <person name="Johannesson H."/>
        </authorList>
    </citation>
    <scope>NUCLEOTIDE SEQUENCE</scope>
    <source>
        <strain evidence="2">CBS 990.96</strain>
    </source>
</reference>
<comment type="caution">
    <text evidence="2">The sequence shown here is derived from an EMBL/GenBank/DDBJ whole genome shotgun (WGS) entry which is preliminary data.</text>
</comment>
<accession>A0AAN7BGF0</accession>
<dbReference type="AlphaFoldDB" id="A0AAN7BGF0"/>
<keyword evidence="1" id="KW-0732">Signal</keyword>
<evidence type="ECO:0000313" key="2">
    <source>
        <dbReference type="EMBL" id="KAK4220960.1"/>
    </source>
</evidence>
<reference evidence="2" key="2">
    <citation type="submission" date="2023-05" db="EMBL/GenBank/DDBJ databases">
        <authorList>
            <consortium name="Lawrence Berkeley National Laboratory"/>
            <person name="Steindorff A."/>
            <person name="Hensen N."/>
            <person name="Bonometti L."/>
            <person name="Westerberg I."/>
            <person name="Brannstrom I.O."/>
            <person name="Guillou S."/>
            <person name="Cros-Aarteil S."/>
            <person name="Calhoun S."/>
            <person name="Haridas S."/>
            <person name="Kuo A."/>
            <person name="Mondo S."/>
            <person name="Pangilinan J."/>
            <person name="Riley R."/>
            <person name="Labutti K."/>
            <person name="Andreopoulos B."/>
            <person name="Lipzen A."/>
            <person name="Chen C."/>
            <person name="Yanf M."/>
            <person name="Daum C."/>
            <person name="Ng V."/>
            <person name="Clum A."/>
            <person name="Ohm R."/>
            <person name="Martin F."/>
            <person name="Silar P."/>
            <person name="Natvig D."/>
            <person name="Lalanne C."/>
            <person name="Gautier V."/>
            <person name="Ament-Velasquez S.L."/>
            <person name="Kruys A."/>
            <person name="Hutchinson M.I."/>
            <person name="Powell A.J."/>
            <person name="Barry K."/>
            <person name="Miller A.N."/>
            <person name="Grigoriev I.V."/>
            <person name="Debuchy R."/>
            <person name="Gladieux P."/>
            <person name="Thoren M.H."/>
            <person name="Johannesson H."/>
        </authorList>
    </citation>
    <scope>NUCLEOTIDE SEQUENCE</scope>
    <source>
        <strain evidence="2">CBS 990.96</strain>
    </source>
</reference>
<feature type="signal peptide" evidence="1">
    <location>
        <begin position="1"/>
        <end position="21"/>
    </location>
</feature>
<dbReference type="EMBL" id="MU865607">
    <property type="protein sequence ID" value="KAK4220960.1"/>
    <property type="molecule type" value="Genomic_DNA"/>
</dbReference>